<dbReference type="Gene3D" id="3.20.20.370">
    <property type="entry name" value="Glycoside hydrolase/deacetylase"/>
    <property type="match status" value="1"/>
</dbReference>
<evidence type="ECO:0000256" key="1">
    <source>
        <dbReference type="ARBA" id="ARBA00022723"/>
    </source>
</evidence>
<dbReference type="AlphaFoldDB" id="A0AAJ2IXL5"/>
<dbReference type="PANTHER" id="PTHR10587">
    <property type="entry name" value="GLYCOSYL TRANSFERASE-RELATED"/>
    <property type="match status" value="1"/>
</dbReference>
<evidence type="ECO:0000313" key="6">
    <source>
        <dbReference type="Proteomes" id="UP001262817"/>
    </source>
</evidence>
<dbReference type="PANTHER" id="PTHR10587:SF133">
    <property type="entry name" value="CHITIN DEACETYLASE 1-RELATED"/>
    <property type="match status" value="1"/>
</dbReference>
<feature type="transmembrane region" description="Helical" evidence="3">
    <location>
        <begin position="24"/>
        <end position="46"/>
    </location>
</feature>
<evidence type="ECO:0000256" key="2">
    <source>
        <dbReference type="ARBA" id="ARBA00022801"/>
    </source>
</evidence>
<dbReference type="InterPro" id="IPR037126">
    <property type="entry name" value="PdaC/RsiV-like_sf"/>
</dbReference>
<keyword evidence="3" id="KW-1133">Transmembrane helix</keyword>
<protein>
    <submittedName>
        <fullName evidence="5">Polysaccharide deacetylase family protein</fullName>
    </submittedName>
</protein>
<feature type="domain" description="NodB homology" evidence="4">
    <location>
        <begin position="298"/>
        <end position="472"/>
    </location>
</feature>
<dbReference type="PROSITE" id="PS51677">
    <property type="entry name" value="NODB"/>
    <property type="match status" value="1"/>
</dbReference>
<accession>A0AAJ2IXL5</accession>
<dbReference type="SUPFAM" id="SSF88713">
    <property type="entry name" value="Glycoside hydrolase/deacetylase"/>
    <property type="match status" value="1"/>
</dbReference>
<dbReference type="CDD" id="cd10954">
    <property type="entry name" value="CE4_CtAXE_like"/>
    <property type="match status" value="1"/>
</dbReference>
<keyword evidence="3" id="KW-0812">Transmembrane</keyword>
<dbReference type="GO" id="GO:0005975">
    <property type="term" value="P:carbohydrate metabolic process"/>
    <property type="evidence" value="ECO:0007669"/>
    <property type="project" value="InterPro"/>
</dbReference>
<evidence type="ECO:0000313" key="5">
    <source>
        <dbReference type="EMBL" id="MDT2584456.1"/>
    </source>
</evidence>
<dbReference type="InterPro" id="IPR002509">
    <property type="entry name" value="NODB_dom"/>
</dbReference>
<organism evidence="5 6">
    <name type="scientific">Lactococcus petauri</name>
    <dbReference type="NCBI Taxonomy" id="1940789"/>
    <lineage>
        <taxon>Bacteria</taxon>
        <taxon>Bacillati</taxon>
        <taxon>Bacillota</taxon>
        <taxon>Bacilli</taxon>
        <taxon>Lactobacillales</taxon>
        <taxon>Streptococcaceae</taxon>
        <taxon>Lactococcus</taxon>
    </lineage>
</organism>
<keyword evidence="3" id="KW-0472">Membrane</keyword>
<evidence type="ECO:0000259" key="4">
    <source>
        <dbReference type="PROSITE" id="PS51677"/>
    </source>
</evidence>
<dbReference type="Gene3D" id="3.90.640.20">
    <property type="entry name" value="Heat-shock cognate protein, ATPase"/>
    <property type="match status" value="1"/>
</dbReference>
<dbReference type="InterPro" id="IPR050248">
    <property type="entry name" value="Polysacc_deacetylase_ArnD"/>
</dbReference>
<dbReference type="GO" id="GO:0046872">
    <property type="term" value="F:metal ion binding"/>
    <property type="evidence" value="ECO:0007669"/>
    <property type="project" value="UniProtKB-KW"/>
</dbReference>
<dbReference type="GO" id="GO:0016020">
    <property type="term" value="C:membrane"/>
    <property type="evidence" value="ECO:0007669"/>
    <property type="project" value="TreeGrafter"/>
</dbReference>
<comment type="caution">
    <text evidence="5">The sequence shown here is derived from an EMBL/GenBank/DDBJ whole genome shotgun (WGS) entry which is preliminary data.</text>
</comment>
<evidence type="ECO:0000256" key="3">
    <source>
        <dbReference type="SAM" id="Phobius"/>
    </source>
</evidence>
<gene>
    <name evidence="5" type="ORF">P7D17_10170</name>
</gene>
<dbReference type="Pfam" id="PF01522">
    <property type="entry name" value="Polysacc_deac_1"/>
    <property type="match status" value="1"/>
</dbReference>
<name>A0AAJ2IXL5_9LACT</name>
<keyword evidence="2" id="KW-0378">Hydrolase</keyword>
<dbReference type="EMBL" id="JARPXR010000014">
    <property type="protein sequence ID" value="MDT2584456.1"/>
    <property type="molecule type" value="Genomic_DNA"/>
</dbReference>
<dbReference type="GO" id="GO:0016810">
    <property type="term" value="F:hydrolase activity, acting on carbon-nitrogen (but not peptide) bonds"/>
    <property type="evidence" value="ECO:0007669"/>
    <property type="project" value="InterPro"/>
</dbReference>
<reference evidence="5" key="1">
    <citation type="submission" date="2023-03" db="EMBL/GenBank/DDBJ databases">
        <authorList>
            <person name="Shen W."/>
            <person name="Cai J."/>
        </authorList>
    </citation>
    <scope>NUCLEOTIDE SEQUENCE</scope>
    <source>
        <strain evidence="5">P86-2</strain>
    </source>
</reference>
<sequence length="495" mass="55833">MSKIIVILTVETYRGEKEAIMKKNVLKAGSAILALAIVFGAASILVKTTETEKENKKTSVNTYIRSIASKEVGIETKQEDQGYHILMNYPKTKNKVINQKLEEFSNHELSSFKDCTPEKDTDEKGSLFQSFETYEFSPDIVSFKFNVMRKSNARVQAENQVITKTYNLKENKELQLSDLFKDKDDLSSIAQNIYEKMVKLQENSNQRAKQVLSAGLQPMEKNFNAFILDNKCLDFFLRPGQVNSSTNLYTKVSVPLSELGEIVKPQILVGDLKEEAKHSKIKIPSAQQVQSKALAHKKLVALTFDDGPDPQTTPRLLSILKKANVPATFFVLGNRLELYPELVKKEHALGNQVGSHTYNHENLPQLPAKQAQDEIKKTSDLMQKTVGIRPQGLRPPYGATTPQINKMAQTPIIQWSVDSLDWESKNVDQIEQVVMNEVYDGSIILMHDIYDTSVDGAARVIQKLKNQGYTFVTVNQLIQARGKLENSHVYYNATQ</sequence>
<dbReference type="Proteomes" id="UP001262817">
    <property type="component" value="Unassembled WGS sequence"/>
</dbReference>
<proteinExistence type="predicted"/>
<keyword evidence="1" id="KW-0479">Metal-binding</keyword>
<dbReference type="InterPro" id="IPR011330">
    <property type="entry name" value="Glyco_hydro/deAcase_b/a-brl"/>
</dbReference>